<dbReference type="Proteomes" id="UP001142489">
    <property type="component" value="Unassembled WGS sequence"/>
</dbReference>
<reference evidence="2" key="1">
    <citation type="journal article" date="2023" name="DNA Res.">
        <title>Chromosome-level genome assembly of Phrynocephalus forsythii using third-generation DNA sequencing and Hi-C analysis.</title>
        <authorList>
            <person name="Qi Y."/>
            <person name="Zhao W."/>
            <person name="Zhao Y."/>
            <person name="Niu C."/>
            <person name="Cao S."/>
            <person name="Zhang Y."/>
        </authorList>
    </citation>
    <scope>NUCLEOTIDE SEQUENCE</scope>
    <source>
        <tissue evidence="2">Muscle</tissue>
    </source>
</reference>
<accession>A0A9Q0XYL4</accession>
<feature type="region of interest" description="Disordered" evidence="1">
    <location>
        <begin position="42"/>
        <end position="82"/>
    </location>
</feature>
<evidence type="ECO:0000256" key="1">
    <source>
        <dbReference type="SAM" id="MobiDB-lite"/>
    </source>
</evidence>
<name>A0A9Q0XYL4_9SAUR</name>
<comment type="caution">
    <text evidence="2">The sequence shown here is derived from an EMBL/GenBank/DDBJ whole genome shotgun (WGS) entry which is preliminary data.</text>
</comment>
<feature type="compositionally biased region" description="Basic residues" evidence="1">
    <location>
        <begin position="72"/>
        <end position="82"/>
    </location>
</feature>
<proteinExistence type="predicted"/>
<dbReference type="AlphaFoldDB" id="A0A9Q0XYL4"/>
<evidence type="ECO:0000313" key="2">
    <source>
        <dbReference type="EMBL" id="KAJ7331883.1"/>
    </source>
</evidence>
<sequence>MSSRRVRVVATGGRAAELAGVSFLAQNRKCPKRAERSVRFVSSSLPPPLRTPWSRALEGGAGAGAPEEHASRSPRRRSANSK</sequence>
<protein>
    <submittedName>
        <fullName evidence="2">Uncharacterized protein</fullName>
    </submittedName>
</protein>
<organism evidence="2 3">
    <name type="scientific">Phrynocephalus forsythii</name>
    <dbReference type="NCBI Taxonomy" id="171643"/>
    <lineage>
        <taxon>Eukaryota</taxon>
        <taxon>Metazoa</taxon>
        <taxon>Chordata</taxon>
        <taxon>Craniata</taxon>
        <taxon>Vertebrata</taxon>
        <taxon>Euteleostomi</taxon>
        <taxon>Lepidosauria</taxon>
        <taxon>Squamata</taxon>
        <taxon>Bifurcata</taxon>
        <taxon>Unidentata</taxon>
        <taxon>Episquamata</taxon>
        <taxon>Toxicofera</taxon>
        <taxon>Iguania</taxon>
        <taxon>Acrodonta</taxon>
        <taxon>Agamidae</taxon>
        <taxon>Agaminae</taxon>
        <taxon>Phrynocephalus</taxon>
    </lineage>
</organism>
<dbReference type="EMBL" id="JAPFRF010000005">
    <property type="protein sequence ID" value="KAJ7331883.1"/>
    <property type="molecule type" value="Genomic_DNA"/>
</dbReference>
<evidence type="ECO:0000313" key="3">
    <source>
        <dbReference type="Proteomes" id="UP001142489"/>
    </source>
</evidence>
<keyword evidence="3" id="KW-1185">Reference proteome</keyword>
<gene>
    <name evidence="2" type="ORF">JRQ81_014063</name>
</gene>